<dbReference type="Proteomes" id="UP000248749">
    <property type="component" value="Unassembled WGS sequence"/>
</dbReference>
<evidence type="ECO:0000256" key="1">
    <source>
        <dbReference type="SAM" id="MobiDB-lite"/>
    </source>
</evidence>
<protein>
    <recommendedName>
        <fullName evidence="2">Pyrrolo-quinoline quinone repeat domain-containing protein</fullName>
    </recommendedName>
</protein>
<dbReference type="SUPFAM" id="SSF50998">
    <property type="entry name" value="Quinoprotein alcohol dehydrogenase-like"/>
    <property type="match status" value="1"/>
</dbReference>
<dbReference type="InterPro" id="IPR002372">
    <property type="entry name" value="PQQ_rpt_dom"/>
</dbReference>
<dbReference type="EMBL" id="POUB01000231">
    <property type="protein sequence ID" value="PZF90292.1"/>
    <property type="molecule type" value="Genomic_DNA"/>
</dbReference>
<accession>A0A2W2BW35</accession>
<dbReference type="Gene3D" id="2.130.10.10">
    <property type="entry name" value="YVTN repeat-like/Quinoprotein amine dehydrogenase"/>
    <property type="match status" value="1"/>
</dbReference>
<organism evidence="3 4">
    <name type="scientific">Micromonospora deserti</name>
    <dbReference type="NCBI Taxonomy" id="2070366"/>
    <lineage>
        <taxon>Bacteria</taxon>
        <taxon>Bacillati</taxon>
        <taxon>Actinomycetota</taxon>
        <taxon>Actinomycetes</taxon>
        <taxon>Micromonosporales</taxon>
        <taxon>Micromonosporaceae</taxon>
        <taxon>Micromonospora</taxon>
    </lineage>
</organism>
<dbReference type="Pfam" id="PF13360">
    <property type="entry name" value="PQQ_2"/>
    <property type="match status" value="2"/>
</dbReference>
<dbReference type="InterPro" id="IPR015943">
    <property type="entry name" value="WD40/YVTN_repeat-like_dom_sf"/>
</dbReference>
<feature type="domain" description="Pyrrolo-quinoline quinone repeat" evidence="2">
    <location>
        <begin position="133"/>
        <end position="230"/>
    </location>
</feature>
<dbReference type="AlphaFoldDB" id="A0A2W2BW35"/>
<dbReference type="InterPro" id="IPR011047">
    <property type="entry name" value="Quinoprotein_ADH-like_sf"/>
</dbReference>
<gene>
    <name evidence="3" type="ORF">C1I99_24585</name>
</gene>
<sequence>MRRFCRAGTPPARFAGRGRTASDGKDGVALIDLGELRDESASGAPSRRPRPVGRPLRIVLVLALVLAVSSGAGPAPGRVAAVVPGSSAADAFLAGDRLYVAQPAEGVTGGSRDLLAYRLPDRATAAPQRPAPLWRVPALSSGRIWQVQLAGGAVLLSAASFDGTDAGETIVFDADTGRARWRQPGFARLDAAGRLLVETVGMDGPGTVRSVDPATGRTLWSLPVPPEGAQYRLRDGVIEQLVLITAGGAVAVHDAGTGALLRRADLPTAGQHVHVVGDLLLVVRRPAALVTAYELDGLRRRWEASLPPLMVYLHPCGDLLCVAGEPGGIQALDPATGRVQWTGERLTGVLPGRSSPLLALTPAGAGADRIVVLDMATGRELADLGAWQLVPARAVDERAVGVRPVPGGLLVAELNAATGRARGHDVLRGASGDCQIGGDALVCRRRDGGFGVWRLRD</sequence>
<keyword evidence="4" id="KW-1185">Reference proteome</keyword>
<evidence type="ECO:0000313" key="3">
    <source>
        <dbReference type="EMBL" id="PZF90292.1"/>
    </source>
</evidence>
<evidence type="ECO:0000313" key="4">
    <source>
        <dbReference type="Proteomes" id="UP000248749"/>
    </source>
</evidence>
<feature type="domain" description="Pyrrolo-quinoline quinone repeat" evidence="2">
    <location>
        <begin position="248"/>
        <end position="382"/>
    </location>
</feature>
<proteinExistence type="predicted"/>
<feature type="region of interest" description="Disordered" evidence="1">
    <location>
        <begin position="1"/>
        <end position="22"/>
    </location>
</feature>
<name>A0A2W2BW35_9ACTN</name>
<evidence type="ECO:0000259" key="2">
    <source>
        <dbReference type="Pfam" id="PF13360"/>
    </source>
</evidence>
<comment type="caution">
    <text evidence="3">The sequence shown here is derived from an EMBL/GenBank/DDBJ whole genome shotgun (WGS) entry which is preliminary data.</text>
</comment>
<reference evidence="3 4" key="1">
    <citation type="submission" date="2018-01" db="EMBL/GenBank/DDBJ databases">
        <title>Draft genome sequence of Salinispora sp. 13K206.</title>
        <authorList>
            <person name="Sahin N."/>
            <person name="Saygin H."/>
            <person name="Ay H."/>
        </authorList>
    </citation>
    <scope>NUCLEOTIDE SEQUENCE [LARGE SCALE GENOMIC DNA]</scope>
    <source>
        <strain evidence="3 4">13K206</strain>
    </source>
</reference>